<name>M0DYM3_9EURY</name>
<dbReference type="PROSITE" id="PS50943">
    <property type="entry name" value="HTH_CROC1"/>
    <property type="match status" value="1"/>
</dbReference>
<dbReference type="eggNOG" id="arCOG04498">
    <property type="taxonomic scope" value="Archaea"/>
</dbReference>
<dbReference type="OrthoDB" id="376629at2157"/>
<sequence>MTNTDVDEIEETETFEAILDAASHRDDIRAFKEQHGDEKLAEALGLTIDYLNSELTRRMAATELEVSNYAGIAITDEIEEIVRARYGDDPWLDAQLRGDALD</sequence>
<evidence type="ECO:0000313" key="3">
    <source>
        <dbReference type="Proteomes" id="UP000011514"/>
    </source>
</evidence>
<dbReference type="AlphaFoldDB" id="M0DYM3"/>
<accession>M0DYM3</accession>
<feature type="domain" description="HTH cro/C1-type" evidence="1">
    <location>
        <begin position="38"/>
        <end position="51"/>
    </location>
</feature>
<comment type="caution">
    <text evidence="2">The sequence shown here is derived from an EMBL/GenBank/DDBJ whole genome shotgun (WGS) entry which is preliminary data.</text>
</comment>
<proteinExistence type="predicted"/>
<dbReference type="PATRIC" id="fig|1227484.4.peg.1537"/>
<evidence type="ECO:0000313" key="2">
    <source>
        <dbReference type="EMBL" id="ELZ40635.1"/>
    </source>
</evidence>
<dbReference type="RefSeq" id="WP_004047770.1">
    <property type="nucleotide sequence ID" value="NZ_AOJE01000025.1"/>
</dbReference>
<evidence type="ECO:0000259" key="1">
    <source>
        <dbReference type="PROSITE" id="PS50943"/>
    </source>
</evidence>
<dbReference type="Pfam" id="PF24218">
    <property type="entry name" value="DUF7437"/>
    <property type="match status" value="1"/>
</dbReference>
<dbReference type="EMBL" id="AOJE01000025">
    <property type="protein sequence ID" value="ELZ40635.1"/>
    <property type="molecule type" value="Genomic_DNA"/>
</dbReference>
<dbReference type="InterPro" id="IPR001387">
    <property type="entry name" value="Cro/C1-type_HTH"/>
</dbReference>
<reference evidence="2 3" key="1">
    <citation type="journal article" date="2014" name="PLoS Genet.">
        <title>Phylogenetically driven sequencing of extremely halophilic archaea reveals strategies for static and dynamic osmo-response.</title>
        <authorList>
            <person name="Becker E.A."/>
            <person name="Seitzer P.M."/>
            <person name="Tritt A."/>
            <person name="Larsen D."/>
            <person name="Krusor M."/>
            <person name="Yao A.I."/>
            <person name="Wu D."/>
            <person name="Madern D."/>
            <person name="Eisen J.A."/>
            <person name="Darling A.E."/>
            <person name="Facciotti M.T."/>
        </authorList>
    </citation>
    <scope>NUCLEOTIDE SEQUENCE [LARGE SCALE GENOMIC DNA]</scope>
    <source>
        <strain evidence="2 3">DSM 1137</strain>
    </source>
</reference>
<dbReference type="InterPro" id="IPR055860">
    <property type="entry name" value="DUF7437"/>
</dbReference>
<dbReference type="Proteomes" id="UP000011514">
    <property type="component" value="Unassembled WGS sequence"/>
</dbReference>
<gene>
    <name evidence="2" type="ORF">C471_07626</name>
</gene>
<protein>
    <recommendedName>
        <fullName evidence="1">HTH cro/C1-type domain-containing protein</fullName>
    </recommendedName>
</protein>
<keyword evidence="3" id="KW-1185">Reference proteome</keyword>
<organism evidence="2 3">
    <name type="scientific">Halorubrum saccharovorum DSM 1137</name>
    <dbReference type="NCBI Taxonomy" id="1227484"/>
    <lineage>
        <taxon>Archaea</taxon>
        <taxon>Methanobacteriati</taxon>
        <taxon>Methanobacteriota</taxon>
        <taxon>Stenosarchaea group</taxon>
        <taxon>Halobacteria</taxon>
        <taxon>Halobacteriales</taxon>
        <taxon>Haloferacaceae</taxon>
        <taxon>Halorubrum</taxon>
    </lineage>
</organism>